<evidence type="ECO:0000256" key="4">
    <source>
        <dbReference type="ARBA" id="ARBA00022801"/>
    </source>
</evidence>
<evidence type="ECO:0000313" key="9">
    <source>
        <dbReference type="Proteomes" id="UP000815677"/>
    </source>
</evidence>
<dbReference type="Gene3D" id="3.90.79.10">
    <property type="entry name" value="Nucleoside Triphosphate Pyrophosphohydrolase"/>
    <property type="match status" value="1"/>
</dbReference>
<reference evidence="8" key="1">
    <citation type="submission" date="2014-09" db="EMBL/GenBank/DDBJ databases">
        <title>Genome sequence of the luminous mushroom Mycena chlorophos for searching fungal bioluminescence genes.</title>
        <authorList>
            <person name="Tanaka Y."/>
            <person name="Kasuga D."/>
            <person name="Oba Y."/>
            <person name="Hase S."/>
            <person name="Sato K."/>
            <person name="Oba Y."/>
            <person name="Sakakibara Y."/>
        </authorList>
    </citation>
    <scope>NUCLEOTIDE SEQUENCE</scope>
</reference>
<evidence type="ECO:0000259" key="7">
    <source>
        <dbReference type="PROSITE" id="PS51462"/>
    </source>
</evidence>
<evidence type="ECO:0000256" key="2">
    <source>
        <dbReference type="ARBA" id="ARBA00001946"/>
    </source>
</evidence>
<keyword evidence="6" id="KW-0464">Manganese</keyword>
<dbReference type="Pfam" id="PF00293">
    <property type="entry name" value="NUDIX"/>
    <property type="match status" value="1"/>
</dbReference>
<organism evidence="8 9">
    <name type="scientific">Mycena chlorophos</name>
    <name type="common">Agaric fungus</name>
    <name type="synonym">Agaricus chlorophos</name>
    <dbReference type="NCBI Taxonomy" id="658473"/>
    <lineage>
        <taxon>Eukaryota</taxon>
        <taxon>Fungi</taxon>
        <taxon>Dikarya</taxon>
        <taxon>Basidiomycota</taxon>
        <taxon>Agaricomycotina</taxon>
        <taxon>Agaricomycetes</taxon>
        <taxon>Agaricomycetidae</taxon>
        <taxon>Agaricales</taxon>
        <taxon>Marasmiineae</taxon>
        <taxon>Mycenaceae</taxon>
        <taxon>Mycena</taxon>
    </lineage>
</organism>
<proteinExistence type="predicted"/>
<name>A0ABQ0LE48_MYCCL</name>
<comment type="cofactor">
    <cofactor evidence="2">
        <name>Mg(2+)</name>
        <dbReference type="ChEBI" id="CHEBI:18420"/>
    </cofactor>
</comment>
<evidence type="ECO:0000256" key="1">
    <source>
        <dbReference type="ARBA" id="ARBA00001936"/>
    </source>
</evidence>
<keyword evidence="4" id="KW-0378">Hydrolase</keyword>
<dbReference type="Proteomes" id="UP000815677">
    <property type="component" value="Unassembled WGS sequence"/>
</dbReference>
<dbReference type="SUPFAM" id="SSF55811">
    <property type="entry name" value="Nudix"/>
    <property type="match status" value="1"/>
</dbReference>
<dbReference type="EMBL" id="DF845479">
    <property type="protein sequence ID" value="GAT49416.1"/>
    <property type="molecule type" value="Genomic_DNA"/>
</dbReference>
<accession>A0ABQ0LE48</accession>
<evidence type="ECO:0000256" key="6">
    <source>
        <dbReference type="ARBA" id="ARBA00023211"/>
    </source>
</evidence>
<evidence type="ECO:0000256" key="5">
    <source>
        <dbReference type="ARBA" id="ARBA00022842"/>
    </source>
</evidence>
<protein>
    <recommendedName>
        <fullName evidence="7">Nudix hydrolase domain-containing protein</fullName>
    </recommendedName>
</protein>
<dbReference type="PANTHER" id="PTHR12318:SF0">
    <property type="entry name" value="ACYL-COENZYME A DIPHOSPHATASE NUDT19"/>
    <property type="match status" value="1"/>
</dbReference>
<feature type="domain" description="Nudix hydrolase" evidence="7">
    <location>
        <begin position="12"/>
        <end position="198"/>
    </location>
</feature>
<comment type="cofactor">
    <cofactor evidence="1">
        <name>Mn(2+)</name>
        <dbReference type="ChEBI" id="CHEBI:29035"/>
    </cofactor>
</comment>
<sequence>MSTAAATKPVAVPRPSASLVVLNPRNEILFVQRNPEARSFGGVHVFPGGNFDKAHDDSLADTAIRETFEEAGLLFASRSGSAAAFPDNATLDEARKAIHANQTPWKEFLGKYQLKADTAALLPFTQWITPKFATRRFQTQFFITFLDPSADFSSGHKEERLPTPDGGLEVLSARFLHPDDALSMFAAREITLMPPQFYIIRTLADVIASGRPLRDQVERLARGAFGKQVINPARFVPPEGLEKGVTVLTYEGDETRGGPKGRLHRAVVKMDKAGVTTELRLLRNFDIFTDLDAPSTSSKL</sequence>
<dbReference type="PANTHER" id="PTHR12318">
    <property type="entry name" value="TESTOSTERONE-REGULATED PROTEIN RP2"/>
    <property type="match status" value="1"/>
</dbReference>
<keyword evidence="5" id="KW-0460">Magnesium</keyword>
<dbReference type="PROSITE" id="PS51462">
    <property type="entry name" value="NUDIX"/>
    <property type="match status" value="1"/>
</dbReference>
<dbReference type="CDD" id="cd18870">
    <property type="entry name" value="NUDIX_AcylCoAdiphos_Nudt19"/>
    <property type="match status" value="1"/>
</dbReference>
<evidence type="ECO:0000313" key="8">
    <source>
        <dbReference type="EMBL" id="GAT49416.1"/>
    </source>
</evidence>
<keyword evidence="9" id="KW-1185">Reference proteome</keyword>
<gene>
    <name evidence="8" type="ORF">MCHLO_06730</name>
</gene>
<dbReference type="InterPro" id="IPR039121">
    <property type="entry name" value="NUDT19"/>
</dbReference>
<dbReference type="InterPro" id="IPR015797">
    <property type="entry name" value="NUDIX_hydrolase-like_dom_sf"/>
</dbReference>
<keyword evidence="3" id="KW-0479">Metal-binding</keyword>
<dbReference type="InterPro" id="IPR000086">
    <property type="entry name" value="NUDIX_hydrolase_dom"/>
</dbReference>
<evidence type="ECO:0000256" key="3">
    <source>
        <dbReference type="ARBA" id="ARBA00022723"/>
    </source>
</evidence>